<evidence type="ECO:0000256" key="2">
    <source>
        <dbReference type="SAM" id="MobiDB-lite"/>
    </source>
</evidence>
<feature type="region of interest" description="Disordered" evidence="2">
    <location>
        <begin position="1"/>
        <end position="20"/>
    </location>
</feature>
<organism evidence="3 4">
    <name type="scientific">Sphagnum jensenii</name>
    <dbReference type="NCBI Taxonomy" id="128206"/>
    <lineage>
        <taxon>Eukaryota</taxon>
        <taxon>Viridiplantae</taxon>
        <taxon>Streptophyta</taxon>
        <taxon>Embryophyta</taxon>
        <taxon>Bryophyta</taxon>
        <taxon>Sphagnophytina</taxon>
        <taxon>Sphagnopsida</taxon>
        <taxon>Sphagnales</taxon>
        <taxon>Sphagnaceae</taxon>
        <taxon>Sphagnum</taxon>
    </lineage>
</organism>
<reference evidence="3" key="1">
    <citation type="submission" date="2024-03" db="EMBL/GenBank/DDBJ databases">
        <authorList>
            <consortium name="ELIXIR-Norway"/>
            <consortium name="Elixir Norway"/>
        </authorList>
    </citation>
    <scope>NUCLEOTIDE SEQUENCE</scope>
</reference>
<feature type="coiled-coil region" evidence="1">
    <location>
        <begin position="22"/>
        <end position="49"/>
    </location>
</feature>
<proteinExistence type="predicted"/>
<accession>A0ABP1BGY4</accession>
<evidence type="ECO:0000313" key="4">
    <source>
        <dbReference type="Proteomes" id="UP001497522"/>
    </source>
</evidence>
<dbReference type="EMBL" id="OZ023705">
    <property type="protein sequence ID" value="CAK9874836.1"/>
    <property type="molecule type" value="Genomic_DNA"/>
</dbReference>
<protein>
    <submittedName>
        <fullName evidence="3">Uncharacterized protein</fullName>
    </submittedName>
</protein>
<evidence type="ECO:0000313" key="3">
    <source>
        <dbReference type="EMBL" id="CAK9874836.1"/>
    </source>
</evidence>
<dbReference type="Proteomes" id="UP001497522">
    <property type="component" value="Chromosome 4"/>
</dbReference>
<gene>
    <name evidence="3" type="ORF">CSSPJE1EN2_LOCUS17085</name>
</gene>
<sequence length="220" mass="25938">MEEEPVEEEPLESKEELETDEEAIAQAEAKEFRNKAKKVEERADEIRRKANWYPPSDEDDRDYADERKLEIYGSRVDEVESTVNLHAKGRQKQKLEKLVTVSLRLIVQVRVKDKEVQTSLQHIVLPKVRGQIEQVKFFAHMCKTLEANTPPYRSFWRFYYNKKLQRKSVPIIHWHTNLQEDLKRSIAEGRIRNARLEGEPWTIMYGDGLEPDELAEEAFG</sequence>
<keyword evidence="4" id="KW-1185">Reference proteome</keyword>
<feature type="compositionally biased region" description="Acidic residues" evidence="2">
    <location>
        <begin position="1"/>
        <end position="10"/>
    </location>
</feature>
<name>A0ABP1BGY4_9BRYO</name>
<evidence type="ECO:0000256" key="1">
    <source>
        <dbReference type="SAM" id="Coils"/>
    </source>
</evidence>
<keyword evidence="1" id="KW-0175">Coiled coil</keyword>